<dbReference type="GO" id="GO:0016887">
    <property type="term" value="F:ATP hydrolysis activity"/>
    <property type="evidence" value="ECO:0007669"/>
    <property type="project" value="InterPro"/>
</dbReference>
<dbReference type="Proteomes" id="UP000450917">
    <property type="component" value="Unassembled WGS sequence"/>
</dbReference>
<dbReference type="InterPro" id="IPR050095">
    <property type="entry name" value="ECF_ABC_transporter_ATP-bd"/>
</dbReference>
<dbReference type="GO" id="GO:0042626">
    <property type="term" value="F:ATPase-coupled transmembrane transporter activity"/>
    <property type="evidence" value="ECO:0007669"/>
    <property type="project" value="TreeGrafter"/>
</dbReference>
<evidence type="ECO:0000256" key="4">
    <source>
        <dbReference type="ARBA" id="ARBA00022475"/>
    </source>
</evidence>
<comment type="subcellular location">
    <subcellularLocation>
        <location evidence="1">Cell membrane</location>
        <topology evidence="1">Peripheral membrane protein</topology>
    </subcellularLocation>
</comment>
<keyword evidence="5" id="KW-0547">Nucleotide-binding</keyword>
<dbReference type="PROSITE" id="PS50893">
    <property type="entry name" value="ABC_TRANSPORTER_2"/>
    <property type="match status" value="1"/>
</dbReference>
<dbReference type="Pfam" id="PF00005">
    <property type="entry name" value="ABC_tran"/>
    <property type="match status" value="1"/>
</dbReference>
<evidence type="ECO:0000313" key="10">
    <source>
        <dbReference type="EMBL" id="MUG69483.1"/>
    </source>
</evidence>
<dbReference type="GO" id="GO:0005524">
    <property type="term" value="F:ATP binding"/>
    <property type="evidence" value="ECO:0007669"/>
    <property type="project" value="UniProtKB-KW"/>
</dbReference>
<dbReference type="AlphaFoldDB" id="A0A7X2Z716"/>
<comment type="similarity">
    <text evidence="2">Belongs to the ABC transporter superfamily.</text>
</comment>
<evidence type="ECO:0000256" key="5">
    <source>
        <dbReference type="ARBA" id="ARBA00022741"/>
    </source>
</evidence>
<reference evidence="10 11" key="1">
    <citation type="submission" date="2019-11" db="EMBL/GenBank/DDBJ databases">
        <title>Draft genome sequences of five Paenibacillus species of dairy origin.</title>
        <authorList>
            <person name="Olajide A.M."/>
            <person name="Chen S."/>
            <person name="Lapointe G."/>
        </authorList>
    </citation>
    <scope>NUCLEOTIDE SEQUENCE [LARGE SCALE GENOMIC DNA]</scope>
    <source>
        <strain evidence="10 11">2CS3</strain>
    </source>
</reference>
<organism evidence="10 11">
    <name type="scientific">Paenibacillus validus</name>
    <dbReference type="NCBI Taxonomy" id="44253"/>
    <lineage>
        <taxon>Bacteria</taxon>
        <taxon>Bacillati</taxon>
        <taxon>Bacillota</taxon>
        <taxon>Bacilli</taxon>
        <taxon>Bacillales</taxon>
        <taxon>Paenibacillaceae</taxon>
        <taxon>Paenibacillus</taxon>
    </lineage>
</organism>
<name>A0A7X2Z716_9BACL</name>
<dbReference type="PANTHER" id="PTHR43553:SF26">
    <property type="entry name" value="ABC TRANSPORTER ATP-BINDING PROTEIN BC_2655-RELATED"/>
    <property type="match status" value="1"/>
</dbReference>
<evidence type="ECO:0000259" key="9">
    <source>
        <dbReference type="PROSITE" id="PS50893"/>
    </source>
</evidence>
<dbReference type="PANTHER" id="PTHR43553">
    <property type="entry name" value="HEAVY METAL TRANSPORTER"/>
    <property type="match status" value="1"/>
</dbReference>
<evidence type="ECO:0000256" key="1">
    <source>
        <dbReference type="ARBA" id="ARBA00004202"/>
    </source>
</evidence>
<keyword evidence="3" id="KW-0813">Transport</keyword>
<gene>
    <name evidence="10" type="ORF">GNP93_02210</name>
</gene>
<evidence type="ECO:0000313" key="11">
    <source>
        <dbReference type="Proteomes" id="UP000450917"/>
    </source>
</evidence>
<feature type="domain" description="ABC transporter" evidence="9">
    <location>
        <begin position="10"/>
        <end position="233"/>
    </location>
</feature>
<proteinExistence type="inferred from homology"/>
<comment type="caution">
    <text evidence="10">The sequence shown here is derived from an EMBL/GenBank/DDBJ whole genome shotgun (WGS) entry which is preliminary data.</text>
</comment>
<protein>
    <submittedName>
        <fullName evidence="10">ATP-binding cassette domain-containing protein</fullName>
    </submittedName>
</protein>
<dbReference type="InterPro" id="IPR003593">
    <property type="entry name" value="AAA+_ATPase"/>
</dbReference>
<dbReference type="GO" id="GO:0043190">
    <property type="term" value="C:ATP-binding cassette (ABC) transporter complex"/>
    <property type="evidence" value="ECO:0007669"/>
    <property type="project" value="TreeGrafter"/>
</dbReference>
<dbReference type="SMART" id="SM00382">
    <property type="entry name" value="AAA"/>
    <property type="match status" value="1"/>
</dbReference>
<dbReference type="EMBL" id="WNZX01000001">
    <property type="protein sequence ID" value="MUG69483.1"/>
    <property type="molecule type" value="Genomic_DNA"/>
</dbReference>
<dbReference type="PROSITE" id="PS00211">
    <property type="entry name" value="ABC_TRANSPORTER_1"/>
    <property type="match status" value="1"/>
</dbReference>
<evidence type="ECO:0000256" key="2">
    <source>
        <dbReference type="ARBA" id="ARBA00005417"/>
    </source>
</evidence>
<sequence>MSVFSPLISIHDASVHFASESEGVRKALNGFSLDIRPGEWIAVTGSNGSGKSTLAGILLGSCPLSQGRVIPSGRVVVRGVMQHPDAQVLGDTIEEEFHFVLGAIGLPADEFERRQHEALRRVRLPLPASTPIGELSGGQKQLLNIALALAVRPDVLVLDEPTAMLDPDARGQVLEAVREAHRDGAAVVWITHRLEEAAASERVIALNEGALAFDGSPRLFLYGAERPESLERQPSAGPAAPCERLALEPPFVVRTAAALLRRGVPLRELPLHADDLAKAVVPPCR</sequence>
<dbReference type="RefSeq" id="WP_155613880.1">
    <property type="nucleotide sequence ID" value="NZ_WNZX01000001.1"/>
</dbReference>
<evidence type="ECO:0000256" key="3">
    <source>
        <dbReference type="ARBA" id="ARBA00022448"/>
    </source>
</evidence>
<keyword evidence="6 10" id="KW-0067">ATP-binding</keyword>
<dbReference type="Gene3D" id="3.40.50.300">
    <property type="entry name" value="P-loop containing nucleotide triphosphate hydrolases"/>
    <property type="match status" value="1"/>
</dbReference>
<evidence type="ECO:0000256" key="8">
    <source>
        <dbReference type="ARBA" id="ARBA00023136"/>
    </source>
</evidence>
<dbReference type="InterPro" id="IPR027417">
    <property type="entry name" value="P-loop_NTPase"/>
</dbReference>
<evidence type="ECO:0000256" key="7">
    <source>
        <dbReference type="ARBA" id="ARBA00022967"/>
    </source>
</evidence>
<dbReference type="InterPro" id="IPR017871">
    <property type="entry name" value="ABC_transporter-like_CS"/>
</dbReference>
<accession>A0A7X2Z716</accession>
<dbReference type="InterPro" id="IPR015856">
    <property type="entry name" value="ABC_transpr_CbiO/EcfA_su"/>
</dbReference>
<keyword evidence="8" id="KW-0472">Membrane</keyword>
<keyword evidence="7" id="KW-1278">Translocase</keyword>
<dbReference type="InterPro" id="IPR003439">
    <property type="entry name" value="ABC_transporter-like_ATP-bd"/>
</dbReference>
<keyword evidence="11" id="KW-1185">Reference proteome</keyword>
<evidence type="ECO:0000256" key="6">
    <source>
        <dbReference type="ARBA" id="ARBA00022840"/>
    </source>
</evidence>
<dbReference type="SUPFAM" id="SSF52540">
    <property type="entry name" value="P-loop containing nucleoside triphosphate hydrolases"/>
    <property type="match status" value="1"/>
</dbReference>
<dbReference type="CDD" id="cd03225">
    <property type="entry name" value="ABC_cobalt_CbiO_domain1"/>
    <property type="match status" value="1"/>
</dbReference>
<keyword evidence="4" id="KW-1003">Cell membrane</keyword>